<evidence type="ECO:0000313" key="2">
    <source>
        <dbReference type="EMBL" id="MFA0814033.1"/>
    </source>
</evidence>
<comment type="caution">
    <text evidence="2">The sequence shown here is derived from an EMBL/GenBank/DDBJ whole genome shotgun (WGS) entry which is preliminary data.</text>
</comment>
<dbReference type="EMBL" id="JBGMEK010000207">
    <property type="protein sequence ID" value="MFA0814033.1"/>
    <property type="molecule type" value="Genomic_DNA"/>
</dbReference>
<keyword evidence="3" id="KW-1185">Reference proteome</keyword>
<evidence type="ECO:0000256" key="1">
    <source>
        <dbReference type="SAM" id="MobiDB-lite"/>
    </source>
</evidence>
<protein>
    <submittedName>
        <fullName evidence="2">Uncharacterized protein</fullName>
    </submittedName>
</protein>
<name>A0ABV4P7Z9_9GAMM</name>
<evidence type="ECO:0000313" key="3">
    <source>
        <dbReference type="Proteomes" id="UP001569428"/>
    </source>
</evidence>
<dbReference type="Proteomes" id="UP001569428">
    <property type="component" value="Unassembled WGS sequence"/>
</dbReference>
<feature type="region of interest" description="Disordered" evidence="1">
    <location>
        <begin position="44"/>
        <end position="70"/>
    </location>
</feature>
<sequence>MTLTNCPQAEVQVNIDSKIGELLTGGGEIKQIPRGQSGECLRVVPSTAGTTPRGRGEEWHGTGQSFGNQPMQRVSQLLDIDGGMAFQAIKKIHESRRLSNFKRCVAELLGAINYIAGMIIYEGSNREAHSG</sequence>
<dbReference type="RefSeq" id="WP_371841876.1">
    <property type="nucleotide sequence ID" value="NZ_JBGMEK010000207.1"/>
</dbReference>
<reference evidence="2 3" key="1">
    <citation type="submission" date="2024-08" db="EMBL/GenBank/DDBJ databases">
        <authorList>
            <person name="Ishaq N."/>
        </authorList>
    </citation>
    <scope>NUCLEOTIDE SEQUENCE [LARGE SCALE GENOMIC DNA]</scope>
    <source>
        <strain evidence="2 3">DSM 18651</strain>
    </source>
</reference>
<organism evidence="2 3">
    <name type="scientific">Microbulbifer epialgicus</name>
    <dbReference type="NCBI Taxonomy" id="393907"/>
    <lineage>
        <taxon>Bacteria</taxon>
        <taxon>Pseudomonadati</taxon>
        <taxon>Pseudomonadota</taxon>
        <taxon>Gammaproteobacteria</taxon>
        <taxon>Cellvibrionales</taxon>
        <taxon>Microbulbiferaceae</taxon>
        <taxon>Microbulbifer</taxon>
    </lineage>
</organism>
<proteinExistence type="predicted"/>
<gene>
    <name evidence="2" type="ORF">ACCI49_24510</name>
</gene>
<accession>A0ABV4P7Z9</accession>